<reference evidence="3" key="1">
    <citation type="journal article" date="2019" name="Int. J. Syst. Evol. Microbiol.">
        <title>The Global Catalogue of Microorganisms (GCM) 10K type strain sequencing project: providing services to taxonomists for standard genome sequencing and annotation.</title>
        <authorList>
            <consortium name="The Broad Institute Genomics Platform"/>
            <consortium name="The Broad Institute Genome Sequencing Center for Infectious Disease"/>
            <person name="Wu L."/>
            <person name="Ma J."/>
        </authorList>
    </citation>
    <scope>NUCLEOTIDE SEQUENCE [LARGE SCALE GENOMIC DNA]</scope>
    <source>
        <strain evidence="3">IBRC-M 10703</strain>
    </source>
</reference>
<evidence type="ECO:0000313" key="3">
    <source>
        <dbReference type="Proteomes" id="UP001595772"/>
    </source>
</evidence>
<dbReference type="InterPro" id="IPR011990">
    <property type="entry name" value="TPR-like_helical_dom_sf"/>
</dbReference>
<name>A0ABV8H0T2_9BACI</name>
<gene>
    <name evidence="2" type="ORF">ACFOUV_09270</name>
</gene>
<sequence>MNKNQFQIHLDKKNLTLTAEQLVFYKQSKVLEATDKNANYYYLIFYKNDFINGAKRKQIKINSHIHHAFTKGIHFKGSHPITSQLLQNHKSFHLITFNQLYKNIQKSFPKLETALVISYFDSFTKTGSVEKLFKRTYYEYRRNGQNLNAYQLLKTYNNVGRESKFAHDMMHDMQLSQYGTLYQNMKEVYEKDPINFESASFDDLFRKKESRELLLQLYKEQNRPLDELAVRTAMLRYNFSKSNFEAILTMLTDLSEKAKIRYLQELKQTPAVKEELMNVIMASDNANDVSDFLMSTKLMPPDDQIENIIQNFEQADANVLSTYFKKSNKRLLKLSKGDAHKMEKLIKPFVSAFLEDYRLSDILDWLEPFREAGHQLPIERKLLKMKKLTEDPDQQFALGELYIQFRQLEKSIDCFKWEMELHPEDQKPVTYLSKIYQELGDKEEAAAYQQLLIQMNR</sequence>
<accession>A0ABV8H0T2</accession>
<feature type="repeat" description="TPR" evidence="1">
    <location>
        <begin position="392"/>
        <end position="425"/>
    </location>
</feature>
<proteinExistence type="predicted"/>
<dbReference type="EMBL" id="JBHSAO010000006">
    <property type="protein sequence ID" value="MFC4023984.1"/>
    <property type="molecule type" value="Genomic_DNA"/>
</dbReference>
<comment type="caution">
    <text evidence="2">The sequence shown here is derived from an EMBL/GenBank/DDBJ whole genome shotgun (WGS) entry which is preliminary data.</text>
</comment>
<evidence type="ECO:0000313" key="2">
    <source>
        <dbReference type="EMBL" id="MFC4023984.1"/>
    </source>
</evidence>
<dbReference type="SUPFAM" id="SSF48452">
    <property type="entry name" value="TPR-like"/>
    <property type="match status" value="1"/>
</dbReference>
<dbReference type="RefSeq" id="WP_379496480.1">
    <property type="nucleotide sequence ID" value="NZ_JBHSAO010000006.1"/>
</dbReference>
<dbReference type="Proteomes" id="UP001595772">
    <property type="component" value="Unassembled WGS sequence"/>
</dbReference>
<evidence type="ECO:0000256" key="1">
    <source>
        <dbReference type="PROSITE-ProRule" id="PRU00339"/>
    </source>
</evidence>
<keyword evidence="1" id="KW-0802">TPR repeat</keyword>
<dbReference type="PROSITE" id="PS50005">
    <property type="entry name" value="TPR"/>
    <property type="match status" value="1"/>
</dbReference>
<dbReference type="InterPro" id="IPR019734">
    <property type="entry name" value="TPR_rpt"/>
</dbReference>
<protein>
    <submittedName>
        <fullName evidence="2">Tetratricopeptide repeat protein</fullName>
    </submittedName>
</protein>
<dbReference type="Gene3D" id="1.25.40.10">
    <property type="entry name" value="Tetratricopeptide repeat domain"/>
    <property type="match status" value="1"/>
</dbReference>
<keyword evidence="3" id="KW-1185">Reference proteome</keyword>
<organism evidence="2 3">
    <name type="scientific">Oceanobacillus longus</name>
    <dbReference type="NCBI Taxonomy" id="930120"/>
    <lineage>
        <taxon>Bacteria</taxon>
        <taxon>Bacillati</taxon>
        <taxon>Bacillota</taxon>
        <taxon>Bacilli</taxon>
        <taxon>Bacillales</taxon>
        <taxon>Bacillaceae</taxon>
        <taxon>Oceanobacillus</taxon>
    </lineage>
</organism>